<dbReference type="Proteomes" id="UP001596207">
    <property type="component" value="Unassembled WGS sequence"/>
</dbReference>
<protein>
    <submittedName>
        <fullName evidence="2">LLM class flavin-dependent oxidoreductase</fullName>
        <ecNumber evidence="2">1.-.-.-</ecNumber>
    </submittedName>
</protein>
<dbReference type="InterPro" id="IPR011251">
    <property type="entry name" value="Luciferase-like_dom"/>
</dbReference>
<dbReference type="PANTHER" id="PTHR30137">
    <property type="entry name" value="LUCIFERASE-LIKE MONOOXYGENASE"/>
    <property type="match status" value="1"/>
</dbReference>
<keyword evidence="2" id="KW-0560">Oxidoreductase</keyword>
<gene>
    <name evidence="2" type="ORF">ACFPZ4_33330</name>
</gene>
<feature type="non-terminal residue" evidence="2">
    <location>
        <position position="1"/>
    </location>
</feature>
<reference evidence="3" key="1">
    <citation type="journal article" date="2019" name="Int. J. Syst. Evol. Microbiol.">
        <title>The Global Catalogue of Microorganisms (GCM) 10K type strain sequencing project: providing services to taxonomists for standard genome sequencing and annotation.</title>
        <authorList>
            <consortium name="The Broad Institute Genomics Platform"/>
            <consortium name="The Broad Institute Genome Sequencing Center for Infectious Disease"/>
            <person name="Wu L."/>
            <person name="Ma J."/>
        </authorList>
    </citation>
    <scope>NUCLEOTIDE SEQUENCE [LARGE SCALE GENOMIC DNA]</scope>
    <source>
        <strain evidence="3">CGMCC 4.7173</strain>
    </source>
</reference>
<dbReference type="EC" id="1.-.-.-" evidence="2"/>
<accession>A0ABW1I0P6</accession>
<proteinExistence type="predicted"/>
<sequence>GTVAAATAAVRDTVDFGLYFFHNYPDQDRDDKYAVIVDAAEFADAHGFHAVWLPERHFHSFGGLFPNPSVLAAALATRTRRVRLNAGSVVLPLHHPVRVAEEWSMVDNLSGGRIGLGCAPGWHANDFVFHPEHFGRHKQVMYEHLETVRRLWRGETVPARSGSGEALDVRLFPRPVQPEPPVFTAIVGNPDSYREAARRDVGVVTNLMTQDVASLAENVALYRRTRAEHGLDPAGGRVVVLLHTYLAEDAERARAEAFEPFCAYLRSSFSLLGQVVNSLGMNIDLAGTPDEDVRFVLARAYERYCAQRALIGSPESCRSVVEAVLDAGADEIACFVDFGLATDAVRGGLRGVDALR</sequence>
<dbReference type="Gene3D" id="3.20.20.30">
    <property type="entry name" value="Luciferase-like domain"/>
    <property type="match status" value="1"/>
</dbReference>
<dbReference type="InterPro" id="IPR050766">
    <property type="entry name" value="Bact_Lucif_Oxidored"/>
</dbReference>
<dbReference type="RefSeq" id="WP_377539259.1">
    <property type="nucleotide sequence ID" value="NZ_JBHSQQ010000633.1"/>
</dbReference>
<dbReference type="InterPro" id="IPR036661">
    <property type="entry name" value="Luciferase-like_sf"/>
</dbReference>
<dbReference type="Pfam" id="PF00296">
    <property type="entry name" value="Bac_luciferase"/>
    <property type="match status" value="1"/>
</dbReference>
<keyword evidence="3" id="KW-1185">Reference proteome</keyword>
<name>A0ABW1I0P6_9ACTN</name>
<dbReference type="SUPFAM" id="SSF51679">
    <property type="entry name" value="Bacterial luciferase-like"/>
    <property type="match status" value="1"/>
</dbReference>
<evidence type="ECO:0000313" key="3">
    <source>
        <dbReference type="Proteomes" id="UP001596207"/>
    </source>
</evidence>
<evidence type="ECO:0000313" key="2">
    <source>
        <dbReference type="EMBL" id="MFC5946314.1"/>
    </source>
</evidence>
<dbReference type="InterPro" id="IPR024011">
    <property type="entry name" value="Biosynth_lucif-like_mOase_dom"/>
</dbReference>
<comment type="caution">
    <text evidence="2">The sequence shown here is derived from an EMBL/GenBank/DDBJ whole genome shotgun (WGS) entry which is preliminary data.</text>
</comment>
<feature type="domain" description="Luciferase-like" evidence="1">
    <location>
        <begin position="22"/>
        <end position="330"/>
    </location>
</feature>
<dbReference type="PANTHER" id="PTHR30137:SF6">
    <property type="entry name" value="LUCIFERASE-LIKE MONOOXYGENASE"/>
    <property type="match status" value="1"/>
</dbReference>
<feature type="non-terminal residue" evidence="2">
    <location>
        <position position="356"/>
    </location>
</feature>
<evidence type="ECO:0000259" key="1">
    <source>
        <dbReference type="Pfam" id="PF00296"/>
    </source>
</evidence>
<dbReference type="NCBIfam" id="TIGR04020">
    <property type="entry name" value="seco_metab_LLM"/>
    <property type="match status" value="1"/>
</dbReference>
<dbReference type="GO" id="GO:0016491">
    <property type="term" value="F:oxidoreductase activity"/>
    <property type="evidence" value="ECO:0007669"/>
    <property type="project" value="UniProtKB-KW"/>
</dbReference>
<organism evidence="2 3">
    <name type="scientific">Micromonospora harpali</name>
    <dbReference type="NCBI Taxonomy" id="1490225"/>
    <lineage>
        <taxon>Bacteria</taxon>
        <taxon>Bacillati</taxon>
        <taxon>Actinomycetota</taxon>
        <taxon>Actinomycetes</taxon>
        <taxon>Micromonosporales</taxon>
        <taxon>Micromonosporaceae</taxon>
        <taxon>Micromonospora</taxon>
    </lineage>
</organism>
<dbReference type="EMBL" id="JBHSQQ010000633">
    <property type="protein sequence ID" value="MFC5946314.1"/>
    <property type="molecule type" value="Genomic_DNA"/>
</dbReference>